<evidence type="ECO:0000313" key="2">
    <source>
        <dbReference type="Proteomes" id="UP001241377"/>
    </source>
</evidence>
<organism evidence="1 2">
    <name type="scientific">Naganishia cerealis</name>
    <dbReference type="NCBI Taxonomy" id="610337"/>
    <lineage>
        <taxon>Eukaryota</taxon>
        <taxon>Fungi</taxon>
        <taxon>Dikarya</taxon>
        <taxon>Basidiomycota</taxon>
        <taxon>Agaricomycotina</taxon>
        <taxon>Tremellomycetes</taxon>
        <taxon>Filobasidiales</taxon>
        <taxon>Filobasidiaceae</taxon>
        <taxon>Naganishia</taxon>
    </lineage>
</organism>
<dbReference type="Proteomes" id="UP001241377">
    <property type="component" value="Unassembled WGS sequence"/>
</dbReference>
<gene>
    <name evidence="1" type="ORF">QFC19_008952</name>
</gene>
<protein>
    <submittedName>
        <fullName evidence="1">Uncharacterized protein</fullName>
    </submittedName>
</protein>
<proteinExistence type="predicted"/>
<name>A0ACC2UZE6_9TREE</name>
<accession>A0ACC2UZE6</accession>
<dbReference type="EMBL" id="JASBWR010000144">
    <property type="protein sequence ID" value="KAJ9091742.1"/>
    <property type="molecule type" value="Genomic_DNA"/>
</dbReference>
<comment type="caution">
    <text evidence="1">The sequence shown here is derived from an EMBL/GenBank/DDBJ whole genome shotgun (WGS) entry which is preliminary data.</text>
</comment>
<reference evidence="1" key="1">
    <citation type="submission" date="2023-04" db="EMBL/GenBank/DDBJ databases">
        <title>Draft Genome sequencing of Naganishia species isolated from polar environments using Oxford Nanopore Technology.</title>
        <authorList>
            <person name="Leo P."/>
            <person name="Venkateswaran K."/>
        </authorList>
    </citation>
    <scope>NUCLEOTIDE SEQUENCE</scope>
    <source>
        <strain evidence="1">MNA-CCFEE 5261</strain>
    </source>
</reference>
<evidence type="ECO:0000313" key="1">
    <source>
        <dbReference type="EMBL" id="KAJ9091742.1"/>
    </source>
</evidence>
<keyword evidence="2" id="KW-1185">Reference proteome</keyword>
<sequence>MKDAANDHESCQGLSQPDAVIDKLGWAIPSPDKFRLAPVEIIVSKYGADHKIKSVGSGGKV</sequence>